<proteinExistence type="predicted"/>
<name>A0A3M8SSC2_9GAMM</name>
<protein>
    <recommendedName>
        <fullName evidence="3">Outer membrane protein beta-barrel domain-containing protein</fullName>
    </recommendedName>
</protein>
<gene>
    <name evidence="4" type="ORF">EER27_09380</name>
</gene>
<evidence type="ECO:0000313" key="5">
    <source>
        <dbReference type="Proteomes" id="UP000267049"/>
    </source>
</evidence>
<feature type="chain" id="PRO_5018096039" description="Outer membrane protein beta-barrel domain-containing protein" evidence="2">
    <location>
        <begin position="21"/>
        <end position="198"/>
    </location>
</feature>
<dbReference type="InterPro" id="IPR023614">
    <property type="entry name" value="Porin_dom_sf"/>
</dbReference>
<dbReference type="InterPro" id="IPR027385">
    <property type="entry name" value="Beta-barrel_OMP"/>
</dbReference>
<dbReference type="Pfam" id="PF13505">
    <property type="entry name" value="OMP_b-brl"/>
    <property type="match status" value="1"/>
</dbReference>
<keyword evidence="1 2" id="KW-0732">Signal</keyword>
<dbReference type="Proteomes" id="UP000267049">
    <property type="component" value="Unassembled WGS sequence"/>
</dbReference>
<dbReference type="AlphaFoldDB" id="A0A3M8SSC2"/>
<reference evidence="4 5" key="1">
    <citation type="submission" date="2018-11" db="EMBL/GenBank/DDBJ databases">
        <title>Lysobacter cryohumiis sp. nov., isolated from soil in the Tianshan Mountains, Xinjiang, China.</title>
        <authorList>
            <person name="Luo Y."/>
            <person name="Sheng H."/>
        </authorList>
    </citation>
    <scope>NUCLEOTIDE SEQUENCE [LARGE SCALE GENOMIC DNA]</scope>
    <source>
        <strain evidence="4 5">ZS60</strain>
    </source>
</reference>
<feature type="domain" description="Outer membrane protein beta-barrel" evidence="3">
    <location>
        <begin position="5"/>
        <end position="181"/>
    </location>
</feature>
<dbReference type="EMBL" id="RIBS01000004">
    <property type="protein sequence ID" value="RNF83595.1"/>
    <property type="molecule type" value="Genomic_DNA"/>
</dbReference>
<organism evidence="4 5">
    <name type="scientific">Montanilutibacter psychrotolerans</name>
    <dbReference type="NCBI Taxonomy" id="1327343"/>
    <lineage>
        <taxon>Bacteria</taxon>
        <taxon>Pseudomonadati</taxon>
        <taxon>Pseudomonadota</taxon>
        <taxon>Gammaproteobacteria</taxon>
        <taxon>Lysobacterales</taxon>
        <taxon>Lysobacteraceae</taxon>
        <taxon>Montanilutibacter</taxon>
    </lineage>
</organism>
<evidence type="ECO:0000313" key="4">
    <source>
        <dbReference type="EMBL" id="RNF83595.1"/>
    </source>
</evidence>
<sequence>MKKLLVLALTLAAAPFAATAGEHSYTYVELDANRQVIESTGSDLDLDGFAVKGSFEFAESFSVFGGYQRGEESLRSNFGPSVDFTGEQAHIGLGYHHGVSDSTDLLVEVSYIKSQADIEGFEVIDGDDGRVSVGVQSALGEKVDAWVKANYTDGDVYDSEFSATAGLLVKFNKTWGLVGEIEAGDDVTNYGIGVRASF</sequence>
<keyword evidence="5" id="KW-1185">Reference proteome</keyword>
<feature type="signal peptide" evidence="2">
    <location>
        <begin position="1"/>
        <end position="20"/>
    </location>
</feature>
<comment type="caution">
    <text evidence="4">The sequence shown here is derived from an EMBL/GenBank/DDBJ whole genome shotgun (WGS) entry which is preliminary data.</text>
</comment>
<dbReference type="SUPFAM" id="SSF56935">
    <property type="entry name" value="Porins"/>
    <property type="match status" value="1"/>
</dbReference>
<accession>A0A3M8SSC2</accession>
<evidence type="ECO:0000259" key="3">
    <source>
        <dbReference type="Pfam" id="PF13505"/>
    </source>
</evidence>
<dbReference type="RefSeq" id="WP_123087855.1">
    <property type="nucleotide sequence ID" value="NZ_RIBS01000004.1"/>
</dbReference>
<dbReference type="Gene3D" id="2.40.160.10">
    <property type="entry name" value="Porin"/>
    <property type="match status" value="1"/>
</dbReference>
<evidence type="ECO:0000256" key="2">
    <source>
        <dbReference type="SAM" id="SignalP"/>
    </source>
</evidence>
<evidence type="ECO:0000256" key="1">
    <source>
        <dbReference type="ARBA" id="ARBA00022729"/>
    </source>
</evidence>
<dbReference type="OrthoDB" id="6048657at2"/>